<accession>A0ABN6DYB2</accession>
<evidence type="ECO:0000259" key="8">
    <source>
        <dbReference type="PROSITE" id="PS50110"/>
    </source>
</evidence>
<dbReference type="CDD" id="cd16432">
    <property type="entry name" value="CheB_Rec"/>
    <property type="match status" value="1"/>
</dbReference>
<dbReference type="CDD" id="cd17541">
    <property type="entry name" value="REC_CheB-like"/>
    <property type="match status" value="1"/>
</dbReference>
<reference evidence="10 11" key="1">
    <citation type="journal article" date="2016" name="C (Basel)">
        <title>Selective Growth of and Electricity Production by Marine Exoelectrogenic Bacteria in Self-Aggregated Hydrogel of Microbially Reduced Graphene Oxide.</title>
        <authorList>
            <person name="Yoshida N."/>
            <person name="Goto Y."/>
            <person name="Miyata Y."/>
        </authorList>
    </citation>
    <scope>NUCLEOTIDE SEQUENCE [LARGE SCALE GENOMIC DNA]</scope>
    <source>
        <strain evidence="10 11">NIT-T3</strain>
    </source>
</reference>
<evidence type="ECO:0000256" key="4">
    <source>
        <dbReference type="ARBA" id="ARBA00048267"/>
    </source>
</evidence>
<evidence type="ECO:0000256" key="1">
    <source>
        <dbReference type="ARBA" id="ARBA00022490"/>
    </source>
</evidence>
<dbReference type="SUPFAM" id="SSF52738">
    <property type="entry name" value="Methylesterase CheB, C-terminal domain"/>
    <property type="match status" value="1"/>
</dbReference>
<evidence type="ECO:0000256" key="3">
    <source>
        <dbReference type="ARBA" id="ARBA00022801"/>
    </source>
</evidence>
<keyword evidence="3 5" id="KW-0378">Hydrolase</keyword>
<dbReference type="SUPFAM" id="SSF52172">
    <property type="entry name" value="CheY-like"/>
    <property type="match status" value="1"/>
</dbReference>
<dbReference type="PANTHER" id="PTHR42872">
    <property type="entry name" value="PROTEIN-GLUTAMATE METHYLESTERASE/PROTEIN-GLUTAMINE GLUTAMINASE"/>
    <property type="match status" value="1"/>
</dbReference>
<organism evidence="10 11">
    <name type="scientific">Desulfuromonas versatilis</name>
    <dbReference type="NCBI Taxonomy" id="2802975"/>
    <lineage>
        <taxon>Bacteria</taxon>
        <taxon>Pseudomonadati</taxon>
        <taxon>Thermodesulfobacteriota</taxon>
        <taxon>Desulfuromonadia</taxon>
        <taxon>Desulfuromonadales</taxon>
        <taxon>Desulfuromonadaceae</taxon>
        <taxon>Desulfuromonas</taxon>
    </lineage>
</organism>
<dbReference type="Gene3D" id="3.40.50.2300">
    <property type="match status" value="1"/>
</dbReference>
<reference evidence="10 11" key="2">
    <citation type="journal article" date="2021" name="Int. J. Syst. Evol. Microbiol.">
        <title>Isolation and Polyphasic Characterization of Desulfuromonas versatilis sp. Nov., an Electrogenic Bacteria Capable of Versatile Metabolism Isolated from a Graphene Oxide-Reducing Enrichment Culture.</title>
        <authorList>
            <person name="Xie L."/>
            <person name="Yoshida N."/>
            <person name="Ishii S."/>
            <person name="Meng L."/>
        </authorList>
    </citation>
    <scope>NUCLEOTIDE SEQUENCE [LARGE SCALE GENOMIC DNA]</scope>
    <source>
        <strain evidence="10 11">NIT-T3</strain>
    </source>
</reference>
<dbReference type="EMBL" id="AP024355">
    <property type="protein sequence ID" value="BCR05118.1"/>
    <property type="molecule type" value="Genomic_DNA"/>
</dbReference>
<comment type="domain">
    <text evidence="5">Contains a C-terminal catalytic domain, and an N-terminal region which modulates catalytic activity.</text>
</comment>
<evidence type="ECO:0000256" key="6">
    <source>
        <dbReference type="PROSITE-ProRule" id="PRU00050"/>
    </source>
</evidence>
<proteinExistence type="inferred from homology"/>
<comment type="similarity">
    <text evidence="5">Belongs to the CheB family.</text>
</comment>
<comment type="subcellular location">
    <subcellularLocation>
        <location evidence="5">Cytoplasm</location>
    </subcellularLocation>
</comment>
<dbReference type="Pfam" id="PF00072">
    <property type="entry name" value="Response_reg"/>
    <property type="match status" value="1"/>
</dbReference>
<dbReference type="PROSITE" id="PS50122">
    <property type="entry name" value="CHEB"/>
    <property type="match status" value="1"/>
</dbReference>
<dbReference type="Gene3D" id="3.40.50.180">
    <property type="entry name" value="Methylesterase CheB, C-terminal domain"/>
    <property type="match status" value="1"/>
</dbReference>
<dbReference type="PIRSF" id="PIRSF000876">
    <property type="entry name" value="RR_chemtxs_CheB"/>
    <property type="match status" value="1"/>
</dbReference>
<dbReference type="EC" id="3.1.1.61" evidence="5"/>
<dbReference type="PANTHER" id="PTHR42872:SF6">
    <property type="entry name" value="PROTEIN-GLUTAMATE METHYLESTERASE_PROTEIN-GLUTAMINE GLUTAMINASE"/>
    <property type="match status" value="1"/>
</dbReference>
<dbReference type="Pfam" id="PF01339">
    <property type="entry name" value="CheB_methylest"/>
    <property type="match status" value="1"/>
</dbReference>
<protein>
    <recommendedName>
        <fullName evidence="5">Protein-glutamate methylesterase/protein-glutamine glutaminase</fullName>
        <ecNumber evidence="5">3.1.1.61</ecNumber>
        <ecNumber evidence="5">3.5.1.44</ecNumber>
    </recommendedName>
</protein>
<dbReference type="InterPro" id="IPR011006">
    <property type="entry name" value="CheY-like_superfamily"/>
</dbReference>
<keyword evidence="2 5" id="KW-0145">Chemotaxis</keyword>
<keyword evidence="1 5" id="KW-0963">Cytoplasm</keyword>
<gene>
    <name evidence="10" type="primary">cheB3</name>
    <name evidence="5" type="synonym">cheB</name>
    <name evidence="10" type="ORF">DESUT3_21870</name>
</gene>
<evidence type="ECO:0000256" key="2">
    <source>
        <dbReference type="ARBA" id="ARBA00022500"/>
    </source>
</evidence>
<comment type="catalytic activity">
    <reaction evidence="4 5">
        <text>[protein]-L-glutamate 5-O-methyl ester + H2O = L-glutamyl-[protein] + methanol + H(+)</text>
        <dbReference type="Rhea" id="RHEA:23236"/>
        <dbReference type="Rhea" id="RHEA-COMP:10208"/>
        <dbReference type="Rhea" id="RHEA-COMP:10311"/>
        <dbReference type="ChEBI" id="CHEBI:15377"/>
        <dbReference type="ChEBI" id="CHEBI:15378"/>
        <dbReference type="ChEBI" id="CHEBI:17790"/>
        <dbReference type="ChEBI" id="CHEBI:29973"/>
        <dbReference type="ChEBI" id="CHEBI:82795"/>
        <dbReference type="EC" id="3.1.1.61"/>
    </reaction>
</comment>
<dbReference type="EC" id="3.5.1.44" evidence="5"/>
<keyword evidence="5 7" id="KW-0597">Phosphoprotein</keyword>
<evidence type="ECO:0000259" key="9">
    <source>
        <dbReference type="PROSITE" id="PS50122"/>
    </source>
</evidence>
<evidence type="ECO:0000256" key="7">
    <source>
        <dbReference type="PROSITE-ProRule" id="PRU00169"/>
    </source>
</evidence>
<dbReference type="InterPro" id="IPR035909">
    <property type="entry name" value="CheB_C"/>
</dbReference>
<dbReference type="SMART" id="SM00448">
    <property type="entry name" value="REC"/>
    <property type="match status" value="1"/>
</dbReference>
<comment type="catalytic activity">
    <reaction evidence="5">
        <text>L-glutaminyl-[protein] + H2O = L-glutamyl-[protein] + NH4(+)</text>
        <dbReference type="Rhea" id="RHEA:16441"/>
        <dbReference type="Rhea" id="RHEA-COMP:10207"/>
        <dbReference type="Rhea" id="RHEA-COMP:10208"/>
        <dbReference type="ChEBI" id="CHEBI:15377"/>
        <dbReference type="ChEBI" id="CHEBI:28938"/>
        <dbReference type="ChEBI" id="CHEBI:29973"/>
        <dbReference type="ChEBI" id="CHEBI:30011"/>
        <dbReference type="EC" id="3.5.1.44"/>
    </reaction>
</comment>
<dbReference type="InterPro" id="IPR008248">
    <property type="entry name" value="CheB-like"/>
</dbReference>
<dbReference type="PROSITE" id="PS50110">
    <property type="entry name" value="RESPONSE_REGULATORY"/>
    <property type="match status" value="1"/>
</dbReference>
<feature type="active site" evidence="5 6">
    <location>
        <position position="197"/>
    </location>
</feature>
<dbReference type="NCBIfam" id="NF001965">
    <property type="entry name" value="PRK00742.1"/>
    <property type="match status" value="1"/>
</dbReference>
<dbReference type="Proteomes" id="UP001319827">
    <property type="component" value="Chromosome"/>
</dbReference>
<comment type="PTM">
    <text evidence="5">Phosphorylated by CheA. Phosphorylation of the N-terminal regulatory domain activates the methylesterase activity.</text>
</comment>
<feature type="domain" description="CheB-type methylesterase" evidence="9">
    <location>
        <begin position="165"/>
        <end position="345"/>
    </location>
</feature>
<evidence type="ECO:0000313" key="11">
    <source>
        <dbReference type="Proteomes" id="UP001319827"/>
    </source>
</evidence>
<dbReference type="InterPro" id="IPR001789">
    <property type="entry name" value="Sig_transdc_resp-reg_receiver"/>
</dbReference>
<feature type="active site" evidence="5 6">
    <location>
        <position position="293"/>
    </location>
</feature>
<dbReference type="HAMAP" id="MF_00099">
    <property type="entry name" value="CheB_chemtxs"/>
    <property type="match status" value="1"/>
</dbReference>
<comment type="function">
    <text evidence="5">Involved in chemotaxis. Part of a chemotaxis signal transduction system that modulates chemotaxis in response to various stimuli. Catalyzes the demethylation of specific methylglutamate residues introduced into the chemoreceptors (methyl-accepting chemotaxis proteins or MCP) by CheR. Also mediates the irreversible deamidation of specific glutamine residues to glutamic acid.</text>
</comment>
<evidence type="ECO:0000313" key="10">
    <source>
        <dbReference type="EMBL" id="BCR05118.1"/>
    </source>
</evidence>
<keyword evidence="11" id="KW-1185">Reference proteome</keyword>
<feature type="domain" description="Response regulatory" evidence="8">
    <location>
        <begin position="6"/>
        <end position="121"/>
    </location>
</feature>
<name>A0ABN6DYB2_9BACT</name>
<feature type="modified residue" description="4-aspartylphosphate" evidence="5 7">
    <location>
        <position position="57"/>
    </location>
</feature>
<evidence type="ECO:0000256" key="5">
    <source>
        <dbReference type="HAMAP-Rule" id="MF_00099"/>
    </source>
</evidence>
<sequence length="350" mass="37545">MTSPLRILVIDDSAFNRRTIAKMLEAIPGVEVVGDACDGEEGLRKVFDLQPDLVTLDLAMPRMDGFGFLRIVMEQRPTPVIVVSALAEDENVFKALELGAVEFIPKPSARVSPELVKIREDLVQKVLQVARTDLRKVLTRTMVKPPCSAGTRLANSSARQAISHVVIGASTGGPPALQAIFSAIQEPVPIAFAVSQHMPPVFTRAFAERLNKYSHLEIAEAKSGDLLLPGRVLVAPGGRNLVFTRVGDEVSVQVVEPREGQRYVPSVDAMFTSAAEVFGADLLGVVLTGMGNDGAQGVLDIKKAGGQALAEAEETSVVFGMPKEAIATGKVDKVVPLPLICSEILRRCYN</sequence>
<dbReference type="InterPro" id="IPR000673">
    <property type="entry name" value="Sig_transdc_resp-reg_Me-estase"/>
</dbReference>
<feature type="active site" evidence="5 6">
    <location>
        <position position="170"/>
    </location>
</feature>